<evidence type="ECO:0000256" key="5">
    <source>
        <dbReference type="ARBA" id="ARBA00023004"/>
    </source>
</evidence>
<dbReference type="InterPro" id="IPR036396">
    <property type="entry name" value="Cyt_P450_sf"/>
</dbReference>
<protein>
    <submittedName>
        <fullName evidence="7">Unannotated protein</fullName>
    </submittedName>
</protein>
<dbReference type="FunFam" id="1.10.630.10:FF:000018">
    <property type="entry name" value="Cytochrome P450 monooxygenase"/>
    <property type="match status" value="1"/>
</dbReference>
<evidence type="ECO:0000256" key="1">
    <source>
        <dbReference type="ARBA" id="ARBA00010617"/>
    </source>
</evidence>
<evidence type="ECO:0000256" key="3">
    <source>
        <dbReference type="ARBA" id="ARBA00022723"/>
    </source>
</evidence>
<dbReference type="PRINTS" id="PR00359">
    <property type="entry name" value="BP450"/>
</dbReference>
<keyword evidence="5" id="KW-0408">Iron</keyword>
<gene>
    <name evidence="7" type="ORF">UFOPK3609_00002</name>
</gene>
<dbReference type="AlphaFoldDB" id="A0A6J7FR20"/>
<evidence type="ECO:0000256" key="2">
    <source>
        <dbReference type="ARBA" id="ARBA00022617"/>
    </source>
</evidence>
<dbReference type="PRINTS" id="PR00385">
    <property type="entry name" value="P450"/>
</dbReference>
<dbReference type="GO" id="GO:0008395">
    <property type="term" value="F:steroid hydroxylase activity"/>
    <property type="evidence" value="ECO:0007669"/>
    <property type="project" value="TreeGrafter"/>
</dbReference>
<dbReference type="Pfam" id="PF00067">
    <property type="entry name" value="p450"/>
    <property type="match status" value="1"/>
</dbReference>
<proteinExistence type="inferred from homology"/>
<dbReference type="InterPro" id="IPR017972">
    <property type="entry name" value="Cyt_P450_CS"/>
</dbReference>
<dbReference type="Gene3D" id="1.10.630.10">
    <property type="entry name" value="Cytochrome P450"/>
    <property type="match status" value="1"/>
</dbReference>
<keyword evidence="6" id="KW-0503">Monooxygenase</keyword>
<dbReference type="InterPro" id="IPR002397">
    <property type="entry name" value="Cyt_P450_B"/>
</dbReference>
<organism evidence="7">
    <name type="scientific">freshwater metagenome</name>
    <dbReference type="NCBI Taxonomy" id="449393"/>
    <lineage>
        <taxon>unclassified sequences</taxon>
        <taxon>metagenomes</taxon>
        <taxon>ecological metagenomes</taxon>
    </lineage>
</organism>
<keyword evidence="4" id="KW-0560">Oxidoreductase</keyword>
<dbReference type="InterPro" id="IPR001128">
    <property type="entry name" value="Cyt_P450"/>
</dbReference>
<dbReference type="GO" id="GO:0006707">
    <property type="term" value="P:cholesterol catabolic process"/>
    <property type="evidence" value="ECO:0007669"/>
    <property type="project" value="TreeGrafter"/>
</dbReference>
<dbReference type="GO" id="GO:0036199">
    <property type="term" value="F:cholest-4-en-3-one 26-monooxygenase activity"/>
    <property type="evidence" value="ECO:0007669"/>
    <property type="project" value="TreeGrafter"/>
</dbReference>
<reference evidence="7" key="1">
    <citation type="submission" date="2020-05" db="EMBL/GenBank/DDBJ databases">
        <authorList>
            <person name="Chiriac C."/>
            <person name="Salcher M."/>
            <person name="Ghai R."/>
            <person name="Kavagutti S V."/>
        </authorList>
    </citation>
    <scope>NUCLEOTIDE SEQUENCE</scope>
</reference>
<keyword evidence="2" id="KW-0349">Heme</keyword>
<evidence type="ECO:0000256" key="4">
    <source>
        <dbReference type="ARBA" id="ARBA00023002"/>
    </source>
</evidence>
<dbReference type="GO" id="GO:0005506">
    <property type="term" value="F:iron ion binding"/>
    <property type="evidence" value="ECO:0007669"/>
    <property type="project" value="InterPro"/>
</dbReference>
<dbReference type="GO" id="GO:0020037">
    <property type="term" value="F:heme binding"/>
    <property type="evidence" value="ECO:0007669"/>
    <property type="project" value="InterPro"/>
</dbReference>
<comment type="similarity">
    <text evidence="1">Belongs to the cytochrome P450 family.</text>
</comment>
<evidence type="ECO:0000313" key="7">
    <source>
        <dbReference type="EMBL" id="CAB4895795.1"/>
    </source>
</evidence>
<dbReference type="SUPFAM" id="SSF48264">
    <property type="entry name" value="Cytochrome P450"/>
    <property type="match status" value="1"/>
</dbReference>
<dbReference type="PANTHER" id="PTHR46696">
    <property type="entry name" value="P450, PUTATIVE (EUROFUNG)-RELATED"/>
    <property type="match status" value="1"/>
</dbReference>
<dbReference type="PROSITE" id="PS00086">
    <property type="entry name" value="CYTOCHROME_P450"/>
    <property type="match status" value="1"/>
</dbReference>
<accession>A0A6J7FR20</accession>
<name>A0A6J7FR20_9ZZZZ</name>
<evidence type="ECO:0000256" key="6">
    <source>
        <dbReference type="ARBA" id="ARBA00023033"/>
    </source>
</evidence>
<dbReference type="PANTHER" id="PTHR46696:SF4">
    <property type="entry name" value="BIOTIN BIOSYNTHESIS CYTOCHROME P450"/>
    <property type="match status" value="1"/>
</dbReference>
<sequence length="402" mass="44639">MVDAAVLYDPFDVQVQDDPYPRYRRLRDEHPVYWCARPRCWVLSRYDDVCAALQDPHTFSSAQGIFPAGGFDLAGAFLPMMIMMDPPRHGDLRRVVSKVFTPRRIAGMEPAVQELAVELVAPLVEAGGGDVVRDLAGPLPAIVIADMLGVPREDREQFRVWSTALVTTDPQARDPLAANLQAAASLYEYFTGFLAERRARPREDLLSALVTAEVEGRQLSEPELLGFCLLLLVAGHETTTNLVSNTVAVLAERPEERHRLADAPDRLAAAVDEMLRYDSPVQGLSRTLTRDVRLYETDLREGDSVLLLFGSANRDERVFADPDRFDPERVVDRQLAFGRGIHYCLGAALAQIETRAVFTELLGRTRDWELVPSSPPVRLRSGPLRGYSSLPVQLTLNPAAAP</sequence>
<dbReference type="EMBL" id="CAFBMQ010000001">
    <property type="protein sequence ID" value="CAB4895795.1"/>
    <property type="molecule type" value="Genomic_DNA"/>
</dbReference>
<keyword evidence="3" id="KW-0479">Metal-binding</keyword>